<dbReference type="EMBL" id="PKPP01008204">
    <property type="protein sequence ID" value="PWA51298.1"/>
    <property type="molecule type" value="Genomic_DNA"/>
</dbReference>
<dbReference type="CDD" id="cd00590">
    <property type="entry name" value="RRM_SF"/>
    <property type="match status" value="1"/>
</dbReference>
<evidence type="ECO:0008006" key="8">
    <source>
        <dbReference type="Google" id="ProtNLM"/>
    </source>
</evidence>
<feature type="domain" description="NTF2" evidence="5">
    <location>
        <begin position="11"/>
        <end position="125"/>
    </location>
</feature>
<feature type="region of interest" description="Disordered" evidence="3">
    <location>
        <begin position="409"/>
        <end position="445"/>
    </location>
</feature>
<dbReference type="InterPro" id="IPR002075">
    <property type="entry name" value="NTF2_dom"/>
</dbReference>
<dbReference type="Pfam" id="PF02136">
    <property type="entry name" value="NTF2"/>
    <property type="match status" value="1"/>
</dbReference>
<dbReference type="Proteomes" id="UP000245207">
    <property type="component" value="Unassembled WGS sequence"/>
</dbReference>
<evidence type="ECO:0000256" key="2">
    <source>
        <dbReference type="PROSITE-ProRule" id="PRU00176"/>
    </source>
</evidence>
<dbReference type="GO" id="GO:0003729">
    <property type="term" value="F:mRNA binding"/>
    <property type="evidence" value="ECO:0007669"/>
    <property type="project" value="TreeGrafter"/>
</dbReference>
<feature type="region of interest" description="Disordered" evidence="3">
    <location>
        <begin position="196"/>
        <end position="225"/>
    </location>
</feature>
<dbReference type="PROSITE" id="PS50102">
    <property type="entry name" value="RRM"/>
    <property type="match status" value="1"/>
</dbReference>
<dbReference type="PANTHER" id="PTHR10693:SF83">
    <property type="entry name" value="NUCLEAR TRANSPORT FACTOR 2, NTF2-LIKE DOMAIN PROTEIN-RELATED"/>
    <property type="match status" value="1"/>
</dbReference>
<evidence type="ECO:0000259" key="5">
    <source>
        <dbReference type="PROSITE" id="PS50177"/>
    </source>
</evidence>
<dbReference type="PROSITE" id="PS50177">
    <property type="entry name" value="NTF2_DOMAIN"/>
    <property type="match status" value="1"/>
</dbReference>
<proteinExistence type="predicted"/>
<keyword evidence="7" id="KW-1185">Reference proteome</keyword>
<protein>
    <recommendedName>
        <fullName evidence="8">Nucleotide-binding, alpha-beta plait</fullName>
    </recommendedName>
</protein>
<sequence>MASTYVTASQVGSYFVEQYYKLLQQKPGDLYQFYNGLSTMVRVDGESTVNVSALYEIHTLVQSLHFSAIEIKTINSIESWRGGIVVVVSGSVRSKFFSGWRKFVQTFFLAPQESGYFVMNDIFHFVSEEANNHFPAPANNHLPASLAAGHRDDYQPVNSTSQEHLGVPEDSLEVKLRENFNTLLLQDEYQGDYYTSEQQQYEQQEEEEDGNGEEDYEEEPPVKQPFNNHVDYVQESLHQNTVEYYQEPLHHDTLEYVQEPIQAVEEPAPEPVKLTYASILGKSAPAAPTQAPVVKSAPPTKEWHQTPEPVASYVPETTSVMRESAVNEEGELLSVYVRNLPTSVTSQEIYQEFKNFGKITQDGVFLKNRLDVGVCFAFVEFEDVSGVHKAIEASPIQLAGRQVYIEERRANSSGASRGGRGRGGARGRGSYGGVSNGRGNGSRNY</sequence>
<dbReference type="InterPro" id="IPR039539">
    <property type="entry name" value="Ras_GTPase_bind_prot"/>
</dbReference>
<reference evidence="6 7" key="1">
    <citation type="journal article" date="2018" name="Mol. Plant">
        <title>The genome of Artemisia annua provides insight into the evolution of Asteraceae family and artemisinin biosynthesis.</title>
        <authorList>
            <person name="Shen Q."/>
            <person name="Zhang L."/>
            <person name="Liao Z."/>
            <person name="Wang S."/>
            <person name="Yan T."/>
            <person name="Shi P."/>
            <person name="Liu M."/>
            <person name="Fu X."/>
            <person name="Pan Q."/>
            <person name="Wang Y."/>
            <person name="Lv Z."/>
            <person name="Lu X."/>
            <person name="Zhang F."/>
            <person name="Jiang W."/>
            <person name="Ma Y."/>
            <person name="Chen M."/>
            <person name="Hao X."/>
            <person name="Li L."/>
            <person name="Tang Y."/>
            <person name="Lv G."/>
            <person name="Zhou Y."/>
            <person name="Sun X."/>
            <person name="Brodelius P.E."/>
            <person name="Rose J.K.C."/>
            <person name="Tang K."/>
        </authorList>
    </citation>
    <scope>NUCLEOTIDE SEQUENCE [LARGE SCALE GENOMIC DNA]</scope>
    <source>
        <strain evidence="7">cv. Huhao1</strain>
        <tissue evidence="6">Leaf</tissue>
    </source>
</reference>
<dbReference type="InterPro" id="IPR032710">
    <property type="entry name" value="NTF2-like_dom_sf"/>
</dbReference>
<dbReference type="InterPro" id="IPR000504">
    <property type="entry name" value="RRM_dom"/>
</dbReference>
<feature type="region of interest" description="Disordered" evidence="3">
    <location>
        <begin position="141"/>
        <end position="169"/>
    </location>
</feature>
<dbReference type="GO" id="GO:0005829">
    <property type="term" value="C:cytosol"/>
    <property type="evidence" value="ECO:0007669"/>
    <property type="project" value="TreeGrafter"/>
</dbReference>
<dbReference type="OrthoDB" id="339151at2759"/>
<feature type="domain" description="RRM" evidence="4">
    <location>
        <begin position="333"/>
        <end position="410"/>
    </location>
</feature>
<dbReference type="PANTHER" id="PTHR10693">
    <property type="entry name" value="RAS GTPASE-ACTIVATING PROTEIN-BINDING PROTEIN"/>
    <property type="match status" value="1"/>
</dbReference>
<dbReference type="InterPro" id="IPR012677">
    <property type="entry name" value="Nucleotide-bd_a/b_plait_sf"/>
</dbReference>
<organism evidence="6 7">
    <name type="scientific">Artemisia annua</name>
    <name type="common">Sweet wormwood</name>
    <dbReference type="NCBI Taxonomy" id="35608"/>
    <lineage>
        <taxon>Eukaryota</taxon>
        <taxon>Viridiplantae</taxon>
        <taxon>Streptophyta</taxon>
        <taxon>Embryophyta</taxon>
        <taxon>Tracheophyta</taxon>
        <taxon>Spermatophyta</taxon>
        <taxon>Magnoliopsida</taxon>
        <taxon>eudicotyledons</taxon>
        <taxon>Gunneridae</taxon>
        <taxon>Pentapetalae</taxon>
        <taxon>asterids</taxon>
        <taxon>campanulids</taxon>
        <taxon>Asterales</taxon>
        <taxon>Asteraceae</taxon>
        <taxon>Asteroideae</taxon>
        <taxon>Anthemideae</taxon>
        <taxon>Artemisiinae</taxon>
        <taxon>Artemisia</taxon>
    </lineage>
</organism>
<dbReference type="AlphaFoldDB" id="A0A2U1LQM2"/>
<accession>A0A2U1LQM2</accession>
<dbReference type="FunFam" id="3.10.450.50:FF:000003">
    <property type="entry name" value="Nuclear transport factor 2 family protein"/>
    <property type="match status" value="1"/>
</dbReference>
<dbReference type="Gene3D" id="3.10.450.50">
    <property type="match status" value="1"/>
</dbReference>
<feature type="compositionally biased region" description="Acidic residues" evidence="3">
    <location>
        <begin position="203"/>
        <end position="219"/>
    </location>
</feature>
<dbReference type="SMART" id="SM00360">
    <property type="entry name" value="RRM"/>
    <property type="match status" value="1"/>
</dbReference>
<feature type="compositionally biased region" description="Gly residues" evidence="3">
    <location>
        <begin position="426"/>
        <end position="445"/>
    </location>
</feature>
<dbReference type="InterPro" id="IPR018222">
    <property type="entry name" value="Nuclear_transport_factor_2_euk"/>
</dbReference>
<dbReference type="InterPro" id="IPR035979">
    <property type="entry name" value="RBD_domain_sf"/>
</dbReference>
<gene>
    <name evidence="6" type="ORF">CTI12_AA464660</name>
</gene>
<dbReference type="SUPFAM" id="SSF54427">
    <property type="entry name" value="NTF2-like"/>
    <property type="match status" value="1"/>
</dbReference>
<dbReference type="SUPFAM" id="SSF54928">
    <property type="entry name" value="RNA-binding domain, RBD"/>
    <property type="match status" value="1"/>
</dbReference>
<evidence type="ECO:0000259" key="4">
    <source>
        <dbReference type="PROSITE" id="PS50102"/>
    </source>
</evidence>
<dbReference type="Pfam" id="PF00076">
    <property type="entry name" value="RRM_1"/>
    <property type="match status" value="1"/>
</dbReference>
<evidence type="ECO:0000256" key="3">
    <source>
        <dbReference type="SAM" id="MobiDB-lite"/>
    </source>
</evidence>
<evidence type="ECO:0000313" key="6">
    <source>
        <dbReference type="EMBL" id="PWA51298.1"/>
    </source>
</evidence>
<comment type="caution">
    <text evidence="6">The sequence shown here is derived from an EMBL/GenBank/DDBJ whole genome shotgun (WGS) entry which is preliminary data.</text>
</comment>
<evidence type="ECO:0000313" key="7">
    <source>
        <dbReference type="Proteomes" id="UP000245207"/>
    </source>
</evidence>
<dbReference type="Gene3D" id="3.30.70.330">
    <property type="match status" value="1"/>
</dbReference>
<dbReference type="GO" id="GO:1990904">
    <property type="term" value="C:ribonucleoprotein complex"/>
    <property type="evidence" value="ECO:0007669"/>
    <property type="project" value="TreeGrafter"/>
</dbReference>
<keyword evidence="1 2" id="KW-0694">RNA-binding</keyword>
<dbReference type="STRING" id="35608.A0A2U1LQM2"/>
<name>A0A2U1LQM2_ARTAN</name>
<evidence type="ECO:0000256" key="1">
    <source>
        <dbReference type="ARBA" id="ARBA00022884"/>
    </source>
</evidence>